<protein>
    <submittedName>
        <fullName evidence="1">Uncharacterized protein</fullName>
    </submittedName>
</protein>
<organism evidence="1">
    <name type="scientific">Arundo donax</name>
    <name type="common">Giant reed</name>
    <name type="synonym">Donax arundinaceus</name>
    <dbReference type="NCBI Taxonomy" id="35708"/>
    <lineage>
        <taxon>Eukaryota</taxon>
        <taxon>Viridiplantae</taxon>
        <taxon>Streptophyta</taxon>
        <taxon>Embryophyta</taxon>
        <taxon>Tracheophyta</taxon>
        <taxon>Spermatophyta</taxon>
        <taxon>Magnoliopsida</taxon>
        <taxon>Liliopsida</taxon>
        <taxon>Poales</taxon>
        <taxon>Poaceae</taxon>
        <taxon>PACMAD clade</taxon>
        <taxon>Arundinoideae</taxon>
        <taxon>Arundineae</taxon>
        <taxon>Arundo</taxon>
    </lineage>
</organism>
<accession>A0A0A9EN99</accession>
<reference evidence="1" key="2">
    <citation type="journal article" date="2015" name="Data Brief">
        <title>Shoot transcriptome of the giant reed, Arundo donax.</title>
        <authorList>
            <person name="Barrero R.A."/>
            <person name="Guerrero F.D."/>
            <person name="Moolhuijzen P."/>
            <person name="Goolsby J.A."/>
            <person name="Tidwell J."/>
            <person name="Bellgard S.E."/>
            <person name="Bellgard M.I."/>
        </authorList>
    </citation>
    <scope>NUCLEOTIDE SEQUENCE</scope>
    <source>
        <tissue evidence="1">Shoot tissue taken approximately 20 cm above the soil surface</tissue>
    </source>
</reference>
<dbReference type="EMBL" id="GBRH01197417">
    <property type="protein sequence ID" value="JAE00479.1"/>
    <property type="molecule type" value="Transcribed_RNA"/>
</dbReference>
<proteinExistence type="predicted"/>
<evidence type="ECO:0000313" key="1">
    <source>
        <dbReference type="EMBL" id="JAE00479.1"/>
    </source>
</evidence>
<reference evidence="1" key="1">
    <citation type="submission" date="2014-09" db="EMBL/GenBank/DDBJ databases">
        <authorList>
            <person name="Magalhaes I.L.F."/>
            <person name="Oliveira U."/>
            <person name="Santos F.R."/>
            <person name="Vidigal T.H.D.A."/>
            <person name="Brescovit A.D."/>
            <person name="Santos A.J."/>
        </authorList>
    </citation>
    <scope>NUCLEOTIDE SEQUENCE</scope>
    <source>
        <tissue evidence="1">Shoot tissue taken approximately 20 cm above the soil surface</tissue>
    </source>
</reference>
<name>A0A0A9EN99_ARUDO</name>
<dbReference type="AlphaFoldDB" id="A0A0A9EN99"/>
<sequence>MKHLRSQTVLKPLCMCGEEKQAQHMWCPNGRMLPS</sequence>